<dbReference type="Pfam" id="PF12833">
    <property type="entry name" value="HTH_18"/>
    <property type="match status" value="1"/>
</dbReference>
<accession>A0A5R9GMC2</accession>
<keyword evidence="6" id="KW-1185">Reference proteome</keyword>
<dbReference type="PRINTS" id="PR00032">
    <property type="entry name" value="HTHARAC"/>
</dbReference>
<dbReference type="InterPro" id="IPR011256">
    <property type="entry name" value="Reg_factor_effector_dom_sf"/>
</dbReference>
<dbReference type="SUPFAM" id="SSF46689">
    <property type="entry name" value="Homeodomain-like"/>
    <property type="match status" value="2"/>
</dbReference>
<dbReference type="InterPro" id="IPR020449">
    <property type="entry name" value="Tscrpt_reg_AraC-type_HTH"/>
</dbReference>
<gene>
    <name evidence="5" type="ORF">FEF65_06405</name>
</gene>
<evidence type="ECO:0000256" key="3">
    <source>
        <dbReference type="ARBA" id="ARBA00023163"/>
    </source>
</evidence>
<dbReference type="Proteomes" id="UP000306585">
    <property type="component" value="Unassembled WGS sequence"/>
</dbReference>
<dbReference type="SUPFAM" id="SSF55136">
    <property type="entry name" value="Probable bacterial effector-binding domain"/>
    <property type="match status" value="1"/>
</dbReference>
<dbReference type="InterPro" id="IPR009057">
    <property type="entry name" value="Homeodomain-like_sf"/>
</dbReference>
<evidence type="ECO:0000256" key="1">
    <source>
        <dbReference type="ARBA" id="ARBA00023015"/>
    </source>
</evidence>
<protein>
    <submittedName>
        <fullName evidence="5">Helix-turn-helix domain-containing protein</fullName>
    </submittedName>
</protein>
<evidence type="ECO:0000256" key="2">
    <source>
        <dbReference type="ARBA" id="ARBA00023125"/>
    </source>
</evidence>
<dbReference type="InterPro" id="IPR010499">
    <property type="entry name" value="AraC_E-bd"/>
</dbReference>
<dbReference type="GO" id="GO:0003700">
    <property type="term" value="F:DNA-binding transcription factor activity"/>
    <property type="evidence" value="ECO:0007669"/>
    <property type="project" value="InterPro"/>
</dbReference>
<evidence type="ECO:0000313" key="5">
    <source>
        <dbReference type="EMBL" id="TLS67546.1"/>
    </source>
</evidence>
<dbReference type="InterPro" id="IPR050908">
    <property type="entry name" value="SmbC-like"/>
</dbReference>
<dbReference type="PROSITE" id="PS00041">
    <property type="entry name" value="HTH_ARAC_FAMILY_1"/>
    <property type="match status" value="1"/>
</dbReference>
<name>A0A5R9GMC2_9PROT</name>
<evidence type="ECO:0000259" key="4">
    <source>
        <dbReference type="PROSITE" id="PS01124"/>
    </source>
</evidence>
<dbReference type="SMART" id="SM00871">
    <property type="entry name" value="AraC_E_bind"/>
    <property type="match status" value="1"/>
</dbReference>
<dbReference type="Pfam" id="PF06445">
    <property type="entry name" value="GyrI-like"/>
    <property type="match status" value="1"/>
</dbReference>
<keyword evidence="1" id="KW-0805">Transcription regulation</keyword>
<dbReference type="Gene3D" id="3.20.80.10">
    <property type="entry name" value="Regulatory factor, effector binding domain"/>
    <property type="match status" value="1"/>
</dbReference>
<comment type="caution">
    <text evidence="5">The sequence shown here is derived from an EMBL/GenBank/DDBJ whole genome shotgun (WGS) entry which is preliminary data.</text>
</comment>
<dbReference type="InterPro" id="IPR029442">
    <property type="entry name" value="GyrI-like"/>
</dbReference>
<proteinExistence type="predicted"/>
<dbReference type="PANTHER" id="PTHR40055">
    <property type="entry name" value="TRANSCRIPTIONAL REGULATOR YGIV-RELATED"/>
    <property type="match status" value="1"/>
</dbReference>
<evidence type="ECO:0000313" key="6">
    <source>
        <dbReference type="Proteomes" id="UP000306585"/>
    </source>
</evidence>
<reference evidence="5 6" key="1">
    <citation type="journal article" date="2019" name="Appl. Environ. Microbiol.">
        <title>Environmental Evidence and Genomic Insight of Iron-oxidizing Bacteria Preference Towards More Corrosion Resistant Stainless Steel at Higher Salinities.</title>
        <authorList>
            <person name="Garrison C.E."/>
            <person name="Price K.A."/>
            <person name="Field E.K."/>
        </authorList>
    </citation>
    <scope>NUCLEOTIDE SEQUENCE [LARGE SCALE GENOMIC DNA]</scope>
    <source>
        <strain evidence="5 6">P3</strain>
    </source>
</reference>
<dbReference type="Gene3D" id="1.10.10.60">
    <property type="entry name" value="Homeodomain-like"/>
    <property type="match status" value="2"/>
</dbReference>
<dbReference type="AlphaFoldDB" id="A0A5R9GMC2"/>
<dbReference type="GO" id="GO:0043565">
    <property type="term" value="F:sequence-specific DNA binding"/>
    <property type="evidence" value="ECO:0007669"/>
    <property type="project" value="InterPro"/>
</dbReference>
<keyword evidence="3" id="KW-0804">Transcription</keyword>
<dbReference type="PROSITE" id="PS01124">
    <property type="entry name" value="HTH_ARAC_FAMILY_2"/>
    <property type="match status" value="1"/>
</dbReference>
<dbReference type="InterPro" id="IPR018060">
    <property type="entry name" value="HTH_AraC"/>
</dbReference>
<dbReference type="SMART" id="SM00342">
    <property type="entry name" value="HTH_ARAC"/>
    <property type="match status" value="1"/>
</dbReference>
<keyword evidence="2" id="KW-0238">DNA-binding</keyword>
<feature type="domain" description="HTH araC/xylS-type" evidence="4">
    <location>
        <begin position="14"/>
        <end position="113"/>
    </location>
</feature>
<dbReference type="PANTHER" id="PTHR40055:SF1">
    <property type="entry name" value="TRANSCRIPTIONAL REGULATOR YGIV-RELATED"/>
    <property type="match status" value="1"/>
</dbReference>
<dbReference type="EMBL" id="VBRY01000005">
    <property type="protein sequence ID" value="TLS67546.1"/>
    <property type="molecule type" value="Genomic_DNA"/>
</dbReference>
<dbReference type="InterPro" id="IPR018062">
    <property type="entry name" value="HTH_AraC-typ_CS"/>
</dbReference>
<sequence>MNEITLKSYVKRFERVFDYIDHHLAEPLDIEQLSRVANFSKFHFHRQFSQYAGISVFAYIRMMRLRRASYRLVFCTEERIIDIALDAGFENPESFSRAFKQSFGQSPSQFRKEPLWKPWNELFQPPPRQRSEKMEVNIVDFATTRVAVLEHRGAPELVNNSVMQFIEWRQQSGLSPVKSSRTLGLVYDDPATVEPEKFRFDICGEVSSDVPENVQGVKSGVIPGGRCAVLRHSGPLDQIGEKIYYLYREWLPESGEELRDAHLFFHYLKLLPDVPEHELLTDIYLPLK</sequence>
<organism evidence="5 6">
    <name type="scientific">Mariprofundus erugo</name>
    <dbReference type="NCBI Taxonomy" id="2528639"/>
    <lineage>
        <taxon>Bacteria</taxon>
        <taxon>Pseudomonadati</taxon>
        <taxon>Pseudomonadota</taxon>
        <taxon>Candidatius Mariprofundia</taxon>
        <taxon>Mariprofundales</taxon>
        <taxon>Mariprofundaceae</taxon>
        <taxon>Mariprofundus</taxon>
    </lineage>
</organism>